<proteinExistence type="predicted"/>
<reference evidence="1" key="2">
    <citation type="journal article" date="2015" name="Fish Shellfish Immunol.">
        <title>Early steps in the European eel (Anguilla anguilla)-Vibrio vulnificus interaction in the gills: Role of the RtxA13 toxin.</title>
        <authorList>
            <person name="Callol A."/>
            <person name="Pajuelo D."/>
            <person name="Ebbesson L."/>
            <person name="Teles M."/>
            <person name="MacKenzie S."/>
            <person name="Amaro C."/>
        </authorList>
    </citation>
    <scope>NUCLEOTIDE SEQUENCE</scope>
</reference>
<sequence length="38" mass="4494">MPQACVQSILTNRSFIYQLWVCKYLQHLWTVIAKKILG</sequence>
<protein>
    <submittedName>
        <fullName evidence="1">Uncharacterized protein</fullName>
    </submittedName>
</protein>
<accession>A0A0E9PCV4</accession>
<organism evidence="1">
    <name type="scientific">Anguilla anguilla</name>
    <name type="common">European freshwater eel</name>
    <name type="synonym">Muraena anguilla</name>
    <dbReference type="NCBI Taxonomy" id="7936"/>
    <lineage>
        <taxon>Eukaryota</taxon>
        <taxon>Metazoa</taxon>
        <taxon>Chordata</taxon>
        <taxon>Craniata</taxon>
        <taxon>Vertebrata</taxon>
        <taxon>Euteleostomi</taxon>
        <taxon>Actinopterygii</taxon>
        <taxon>Neopterygii</taxon>
        <taxon>Teleostei</taxon>
        <taxon>Anguilliformes</taxon>
        <taxon>Anguillidae</taxon>
        <taxon>Anguilla</taxon>
    </lineage>
</organism>
<dbReference type="EMBL" id="GBXM01106894">
    <property type="protein sequence ID" value="JAH01683.1"/>
    <property type="molecule type" value="Transcribed_RNA"/>
</dbReference>
<evidence type="ECO:0000313" key="1">
    <source>
        <dbReference type="EMBL" id="JAH01683.1"/>
    </source>
</evidence>
<dbReference type="AlphaFoldDB" id="A0A0E9PCV4"/>
<reference evidence="1" key="1">
    <citation type="submission" date="2014-11" db="EMBL/GenBank/DDBJ databases">
        <authorList>
            <person name="Amaro Gonzalez C."/>
        </authorList>
    </citation>
    <scope>NUCLEOTIDE SEQUENCE</scope>
</reference>
<name>A0A0E9PCV4_ANGAN</name>